<organism evidence="14 15">
    <name type="scientific">Candidatus Terrybacteria bacterium RIFCSPLOWO2_01_FULL_40_23</name>
    <dbReference type="NCBI Taxonomy" id="1802366"/>
    <lineage>
        <taxon>Bacteria</taxon>
        <taxon>Candidatus Terryibacteriota</taxon>
    </lineage>
</organism>
<dbReference type="InterPro" id="IPR008881">
    <property type="entry name" value="Trigger_fac_ribosome-bd_bac"/>
</dbReference>
<feature type="domain" description="PPIase FKBP-type" evidence="13">
    <location>
        <begin position="162"/>
        <end position="216"/>
    </location>
</feature>
<evidence type="ECO:0000256" key="7">
    <source>
        <dbReference type="ARBA" id="ARBA00023235"/>
    </source>
</evidence>
<evidence type="ECO:0000313" key="15">
    <source>
        <dbReference type="Proteomes" id="UP000176951"/>
    </source>
</evidence>
<evidence type="ECO:0000256" key="4">
    <source>
        <dbReference type="ARBA" id="ARBA00016902"/>
    </source>
</evidence>
<dbReference type="PROSITE" id="PS50059">
    <property type="entry name" value="FKBP_PPIASE"/>
    <property type="match status" value="1"/>
</dbReference>
<proteinExistence type="inferred from homology"/>
<evidence type="ECO:0000259" key="13">
    <source>
        <dbReference type="PROSITE" id="PS50059"/>
    </source>
</evidence>
<evidence type="ECO:0000256" key="12">
    <source>
        <dbReference type="SAM" id="Coils"/>
    </source>
</evidence>
<dbReference type="SUPFAM" id="SSF102735">
    <property type="entry name" value="Trigger factor ribosome-binding domain"/>
    <property type="match status" value="1"/>
</dbReference>
<dbReference type="Gene3D" id="3.30.70.1050">
    <property type="entry name" value="Trigger factor ribosome-binding domain"/>
    <property type="match status" value="1"/>
</dbReference>
<dbReference type="Pfam" id="PF05698">
    <property type="entry name" value="Trigger_C"/>
    <property type="match status" value="1"/>
</dbReference>
<evidence type="ECO:0000256" key="8">
    <source>
        <dbReference type="ARBA" id="ARBA00029986"/>
    </source>
</evidence>
<protein>
    <recommendedName>
        <fullName evidence="4 9">Trigger factor</fullName>
        <shortName evidence="9">TF</shortName>
        <ecNumber evidence="3 9">5.2.1.8</ecNumber>
    </recommendedName>
    <alternativeName>
        <fullName evidence="8 9">PPIase</fullName>
    </alternativeName>
</protein>
<comment type="subcellular location">
    <subcellularLocation>
        <location evidence="9">Cytoplasm</location>
    </subcellularLocation>
    <text evidence="9">About half TF is bound to the ribosome near the polypeptide exit tunnel while the other half is free in the cytoplasm.</text>
</comment>
<keyword evidence="9 11" id="KW-0131">Cell cycle</keyword>
<dbReference type="InterPro" id="IPR001179">
    <property type="entry name" value="PPIase_FKBP_dom"/>
</dbReference>
<dbReference type="HAMAP" id="MF_00303">
    <property type="entry name" value="Trigger_factor_Tig"/>
    <property type="match status" value="1"/>
</dbReference>
<dbReference type="EC" id="5.2.1.8" evidence="3 9"/>
<dbReference type="GO" id="GO:0005737">
    <property type="term" value="C:cytoplasm"/>
    <property type="evidence" value="ECO:0007669"/>
    <property type="project" value="UniProtKB-SubCell"/>
</dbReference>
<dbReference type="InterPro" id="IPR027304">
    <property type="entry name" value="Trigger_fact/SurA_dom_sf"/>
</dbReference>
<dbReference type="InterPro" id="IPR036611">
    <property type="entry name" value="Trigger_fac_ribosome-bd_sf"/>
</dbReference>
<accession>A0A1G2PW60</accession>
<dbReference type="Pfam" id="PF00254">
    <property type="entry name" value="FKBP_C"/>
    <property type="match status" value="1"/>
</dbReference>
<dbReference type="InterPro" id="IPR005215">
    <property type="entry name" value="Trig_fac"/>
</dbReference>
<feature type="coiled-coil region" evidence="12">
    <location>
        <begin position="128"/>
        <end position="155"/>
    </location>
</feature>
<keyword evidence="7 9" id="KW-0413">Isomerase</keyword>
<reference evidence="14 15" key="1">
    <citation type="journal article" date="2016" name="Nat. Commun.">
        <title>Thousands of microbial genomes shed light on interconnected biogeochemical processes in an aquifer system.</title>
        <authorList>
            <person name="Anantharaman K."/>
            <person name="Brown C.T."/>
            <person name="Hug L.A."/>
            <person name="Sharon I."/>
            <person name="Castelle C.J."/>
            <person name="Probst A.J."/>
            <person name="Thomas B.C."/>
            <person name="Singh A."/>
            <person name="Wilkins M.J."/>
            <person name="Karaoz U."/>
            <person name="Brodie E.L."/>
            <person name="Williams K.H."/>
            <person name="Hubbard S.S."/>
            <person name="Banfield J.F."/>
        </authorList>
    </citation>
    <scope>NUCLEOTIDE SEQUENCE [LARGE SCALE GENOMIC DNA]</scope>
</reference>
<dbReference type="Pfam" id="PF05697">
    <property type="entry name" value="Trigger_N"/>
    <property type="match status" value="1"/>
</dbReference>
<keyword evidence="12" id="KW-0175">Coiled coil</keyword>
<evidence type="ECO:0000256" key="1">
    <source>
        <dbReference type="ARBA" id="ARBA00000971"/>
    </source>
</evidence>
<dbReference type="GO" id="GO:0003755">
    <property type="term" value="F:peptidyl-prolyl cis-trans isomerase activity"/>
    <property type="evidence" value="ECO:0007669"/>
    <property type="project" value="UniProtKB-UniRule"/>
</dbReference>
<dbReference type="EMBL" id="MHSW01000007">
    <property type="protein sequence ID" value="OHA52555.1"/>
    <property type="molecule type" value="Genomic_DNA"/>
</dbReference>
<dbReference type="InterPro" id="IPR008880">
    <property type="entry name" value="Trigger_fac_C"/>
</dbReference>
<sequence length="426" mass="47946">MEIKKQNSKQELSWEIVLSPGEFEPYKEKALKALTENMELPGFRKGKVPPDKAKEHVSREKVLAEAAFLATRTVAADILSKEQEEWLGQPEINVKGLDENNGLSFDLKCIAVPQIDLNNWQQKITVKKIVQEVKAEEIEKALEQLQKSRAVYRAVNRSAQKGDFVEVSFSGRSGGVQVEGLNSQKHPFILGEGRFVDGFEDQIIGLSVGDDKIFTLTVSGDWMHKNIAGKEIEFSVKLETLQERLLPEISDEFAKALGNFSDISELRASIGEGLLVEKEKNEQKSLRVKALEQIMDAVSADIPDILRKQEAERLLQELRASVESGGLVFEEYLAQIGKSKEAMEKDFARGAEKRVKAALVLKALAKELGIEPTEEEIVKCTNEQLAREDSLEDVHKIDPEERKAYCRSIIRNEKVFEKLEEIAINK</sequence>
<comment type="function">
    <text evidence="9">Involved in protein export. Acts as a chaperone by maintaining the newly synthesized protein in an open conformation. Functions as a peptidyl-prolyl cis-trans isomerase.</text>
</comment>
<dbReference type="GO" id="GO:0051301">
    <property type="term" value="P:cell division"/>
    <property type="evidence" value="ECO:0007669"/>
    <property type="project" value="UniProtKB-KW"/>
</dbReference>
<evidence type="ECO:0000256" key="11">
    <source>
        <dbReference type="RuleBase" id="RU003914"/>
    </source>
</evidence>
<evidence type="ECO:0000256" key="10">
    <source>
        <dbReference type="PROSITE-ProRule" id="PRU00277"/>
    </source>
</evidence>
<evidence type="ECO:0000256" key="9">
    <source>
        <dbReference type="HAMAP-Rule" id="MF_00303"/>
    </source>
</evidence>
<comment type="caution">
    <text evidence="14">The sequence shown here is derived from an EMBL/GenBank/DDBJ whole genome shotgun (WGS) entry which is preliminary data.</text>
</comment>
<dbReference type="InterPro" id="IPR046357">
    <property type="entry name" value="PPIase_dom_sf"/>
</dbReference>
<dbReference type="PIRSF" id="PIRSF003095">
    <property type="entry name" value="Trigger_factor"/>
    <property type="match status" value="1"/>
</dbReference>
<keyword evidence="9 11" id="KW-0132">Cell division</keyword>
<dbReference type="Gene3D" id="3.10.50.40">
    <property type="match status" value="1"/>
</dbReference>
<dbReference type="NCBIfam" id="TIGR00115">
    <property type="entry name" value="tig"/>
    <property type="match status" value="1"/>
</dbReference>
<gene>
    <name evidence="9" type="primary">tig</name>
    <name evidence="14" type="ORF">A3A97_02350</name>
</gene>
<keyword evidence="6 9" id="KW-0143">Chaperone</keyword>
<evidence type="ECO:0000256" key="5">
    <source>
        <dbReference type="ARBA" id="ARBA00023110"/>
    </source>
</evidence>
<keyword evidence="9" id="KW-0963">Cytoplasm</keyword>
<comment type="domain">
    <text evidence="9">Consists of 3 domains; the N-terminus binds the ribosome, the middle domain has PPIase activity, while the C-terminus has intrinsic chaperone activity on its own.</text>
</comment>
<dbReference type="GO" id="GO:0006457">
    <property type="term" value="P:protein folding"/>
    <property type="evidence" value="ECO:0007669"/>
    <property type="project" value="UniProtKB-UniRule"/>
</dbReference>
<dbReference type="Proteomes" id="UP000176951">
    <property type="component" value="Unassembled WGS sequence"/>
</dbReference>
<dbReference type="SUPFAM" id="SSF54534">
    <property type="entry name" value="FKBP-like"/>
    <property type="match status" value="1"/>
</dbReference>
<evidence type="ECO:0000256" key="3">
    <source>
        <dbReference type="ARBA" id="ARBA00013194"/>
    </source>
</evidence>
<evidence type="ECO:0000256" key="6">
    <source>
        <dbReference type="ARBA" id="ARBA00023186"/>
    </source>
</evidence>
<dbReference type="InterPro" id="IPR037041">
    <property type="entry name" value="Trigger_fac_C_sf"/>
</dbReference>
<evidence type="ECO:0000256" key="2">
    <source>
        <dbReference type="ARBA" id="ARBA00005464"/>
    </source>
</evidence>
<name>A0A1G2PW60_9BACT</name>
<keyword evidence="5 9" id="KW-0697">Rotamase</keyword>
<comment type="similarity">
    <text evidence="2 9 11">Belongs to the FKBP-type PPIase family. Tig subfamily.</text>
</comment>
<dbReference type="Gene3D" id="1.10.3120.10">
    <property type="entry name" value="Trigger factor, C-terminal domain"/>
    <property type="match status" value="1"/>
</dbReference>
<comment type="catalytic activity">
    <reaction evidence="1 9 10">
        <text>[protein]-peptidylproline (omega=180) = [protein]-peptidylproline (omega=0)</text>
        <dbReference type="Rhea" id="RHEA:16237"/>
        <dbReference type="Rhea" id="RHEA-COMP:10747"/>
        <dbReference type="Rhea" id="RHEA-COMP:10748"/>
        <dbReference type="ChEBI" id="CHEBI:83833"/>
        <dbReference type="ChEBI" id="CHEBI:83834"/>
        <dbReference type="EC" id="5.2.1.8"/>
    </reaction>
</comment>
<dbReference type="AlphaFoldDB" id="A0A1G2PW60"/>
<evidence type="ECO:0000313" key="14">
    <source>
        <dbReference type="EMBL" id="OHA52555.1"/>
    </source>
</evidence>
<dbReference type="GO" id="GO:0015031">
    <property type="term" value="P:protein transport"/>
    <property type="evidence" value="ECO:0007669"/>
    <property type="project" value="UniProtKB-UniRule"/>
</dbReference>
<dbReference type="SUPFAM" id="SSF109998">
    <property type="entry name" value="Triger factor/SurA peptide-binding domain-like"/>
    <property type="match status" value="1"/>
</dbReference>